<keyword evidence="6" id="KW-0630">Potassium</keyword>
<feature type="transmembrane region" description="Helical" evidence="10">
    <location>
        <begin position="228"/>
        <end position="253"/>
    </location>
</feature>
<feature type="transmembrane region" description="Helical" evidence="10">
    <location>
        <begin position="411"/>
        <end position="433"/>
    </location>
</feature>
<feature type="transmembrane region" description="Helical" evidence="10">
    <location>
        <begin position="163"/>
        <end position="185"/>
    </location>
</feature>
<gene>
    <name evidence="11" type="ORF">DFR58_10874</name>
</gene>
<evidence type="ECO:0000256" key="1">
    <source>
        <dbReference type="ARBA" id="ARBA00004651"/>
    </source>
</evidence>
<keyword evidence="2" id="KW-0813">Transport</keyword>
<proteinExistence type="predicted"/>
<feature type="transmembrane region" description="Helical" evidence="10">
    <location>
        <begin position="12"/>
        <end position="36"/>
    </location>
</feature>
<keyword evidence="3" id="KW-1003">Cell membrane</keyword>
<dbReference type="PANTHER" id="PTHR32024">
    <property type="entry name" value="TRK SYSTEM POTASSIUM UPTAKE PROTEIN TRKG-RELATED"/>
    <property type="match status" value="1"/>
</dbReference>
<evidence type="ECO:0000256" key="5">
    <source>
        <dbReference type="ARBA" id="ARBA00022692"/>
    </source>
</evidence>
<dbReference type="InterPro" id="IPR004772">
    <property type="entry name" value="TrkH"/>
</dbReference>
<feature type="transmembrane region" description="Helical" evidence="10">
    <location>
        <begin position="355"/>
        <end position="376"/>
    </location>
</feature>
<keyword evidence="4" id="KW-0633">Potassium transport</keyword>
<evidence type="ECO:0000256" key="10">
    <source>
        <dbReference type="SAM" id="Phobius"/>
    </source>
</evidence>
<dbReference type="AlphaFoldDB" id="A0A369B6N5"/>
<evidence type="ECO:0000256" key="7">
    <source>
        <dbReference type="ARBA" id="ARBA00022989"/>
    </source>
</evidence>
<dbReference type="PANTHER" id="PTHR32024:SF1">
    <property type="entry name" value="KTR SYSTEM POTASSIUM UPTAKE PROTEIN B"/>
    <property type="match status" value="1"/>
</dbReference>
<dbReference type="Proteomes" id="UP000253034">
    <property type="component" value="Unassembled WGS sequence"/>
</dbReference>
<keyword evidence="9 10" id="KW-0472">Membrane</keyword>
<keyword evidence="8" id="KW-0406">Ion transport</keyword>
<keyword evidence="12" id="KW-1185">Reference proteome</keyword>
<dbReference type="GO" id="GO:0005886">
    <property type="term" value="C:plasma membrane"/>
    <property type="evidence" value="ECO:0007669"/>
    <property type="project" value="UniProtKB-SubCell"/>
</dbReference>
<evidence type="ECO:0000256" key="9">
    <source>
        <dbReference type="ARBA" id="ARBA00023136"/>
    </source>
</evidence>
<dbReference type="Pfam" id="PF02386">
    <property type="entry name" value="TrkH"/>
    <property type="match status" value="1"/>
</dbReference>
<feature type="transmembrane region" description="Helical" evidence="10">
    <location>
        <begin position="316"/>
        <end position="334"/>
    </location>
</feature>
<dbReference type="OrthoDB" id="9810952at2"/>
<sequence>MRVMFKNKNNRILVLSPTRLIVSSFVVIILAGTILLNLPIASNDGKSIGFFNALFTATSASCVTGLVIADTLTQWSLFGQLVILSLVQIGGLGLATLATFFSVILGRKVALREMILAKESINYFTFEGVARIIKNVVIVTFAIELIGALLLSISFVPRFGTRGFYVAVFHAISAFCNAGFDIMGGYKSLTEYSSDPIVLYTVAGLVIIGGLGFMVWKDLYEFRKNKSLYLHTKVVLVLSLSLIIFGAAFFLFFEHNNPATMGGLTPLEKISSAIFHSVSTRTAGYNSLSLDDMKEISKVATIIFMFIGASPGSTGGGVKVTTFGVILMAIISQIKGSSETIFFKRRVPYYIVNKALSIIGLSVMLVVTVTTILLAIEGNRFINILYEVTSAFGTVGLSTGITPTLHSVSKALLILTMFLGRVGPLTFAIALTLRANKKNPNIVYPEGKIVVG</sequence>
<reference evidence="11 12" key="1">
    <citation type="submission" date="2018-07" db="EMBL/GenBank/DDBJ databases">
        <title>Genomic Encyclopedia of Type Strains, Phase IV (KMG-IV): sequencing the most valuable type-strain genomes for metagenomic binning, comparative biology and taxonomic classification.</title>
        <authorList>
            <person name="Goeker M."/>
        </authorList>
    </citation>
    <scope>NUCLEOTIDE SEQUENCE [LARGE SCALE GENOMIC DNA]</scope>
    <source>
        <strain evidence="11 12">DSM 27016</strain>
    </source>
</reference>
<feature type="transmembrane region" description="Helical" evidence="10">
    <location>
        <begin position="197"/>
        <end position="216"/>
    </location>
</feature>
<dbReference type="InterPro" id="IPR003445">
    <property type="entry name" value="Cat_transpt"/>
</dbReference>
<organism evidence="11 12">
    <name type="scientific">Anaerobacterium chartisolvens</name>
    <dbReference type="NCBI Taxonomy" id="1297424"/>
    <lineage>
        <taxon>Bacteria</taxon>
        <taxon>Bacillati</taxon>
        <taxon>Bacillota</taxon>
        <taxon>Clostridia</taxon>
        <taxon>Eubacteriales</taxon>
        <taxon>Oscillospiraceae</taxon>
        <taxon>Anaerobacterium</taxon>
    </lineage>
</organism>
<dbReference type="EMBL" id="QPJT01000008">
    <property type="protein sequence ID" value="RCX17180.1"/>
    <property type="molecule type" value="Genomic_DNA"/>
</dbReference>
<evidence type="ECO:0000256" key="2">
    <source>
        <dbReference type="ARBA" id="ARBA00022448"/>
    </source>
</evidence>
<evidence type="ECO:0000256" key="3">
    <source>
        <dbReference type="ARBA" id="ARBA00022475"/>
    </source>
</evidence>
<feature type="transmembrane region" description="Helical" evidence="10">
    <location>
        <begin position="132"/>
        <end position="156"/>
    </location>
</feature>
<evidence type="ECO:0000256" key="4">
    <source>
        <dbReference type="ARBA" id="ARBA00022538"/>
    </source>
</evidence>
<protein>
    <submittedName>
        <fullName evidence="11">Trk system potassium uptake protein TrkH</fullName>
    </submittedName>
</protein>
<evidence type="ECO:0000256" key="8">
    <source>
        <dbReference type="ARBA" id="ARBA00023065"/>
    </source>
</evidence>
<feature type="transmembrane region" description="Helical" evidence="10">
    <location>
        <begin position="48"/>
        <end position="69"/>
    </location>
</feature>
<dbReference type="GO" id="GO:0015379">
    <property type="term" value="F:potassium:chloride symporter activity"/>
    <property type="evidence" value="ECO:0007669"/>
    <property type="project" value="InterPro"/>
</dbReference>
<evidence type="ECO:0000256" key="6">
    <source>
        <dbReference type="ARBA" id="ARBA00022958"/>
    </source>
</evidence>
<name>A0A369B6N5_9FIRM</name>
<dbReference type="NCBIfam" id="TIGR00933">
    <property type="entry name" value="2a38"/>
    <property type="match status" value="1"/>
</dbReference>
<accession>A0A369B6N5</accession>
<feature type="transmembrane region" description="Helical" evidence="10">
    <location>
        <begin position="81"/>
        <end position="105"/>
    </location>
</feature>
<comment type="caution">
    <text evidence="11">The sequence shown here is derived from an EMBL/GenBank/DDBJ whole genome shotgun (WGS) entry which is preliminary data.</text>
</comment>
<comment type="subcellular location">
    <subcellularLocation>
        <location evidence="1">Cell membrane</location>
        <topology evidence="1">Multi-pass membrane protein</topology>
    </subcellularLocation>
</comment>
<keyword evidence="5 10" id="KW-0812">Transmembrane</keyword>
<evidence type="ECO:0000313" key="11">
    <source>
        <dbReference type="EMBL" id="RCX17180.1"/>
    </source>
</evidence>
<keyword evidence="7 10" id="KW-1133">Transmembrane helix</keyword>
<evidence type="ECO:0000313" key="12">
    <source>
        <dbReference type="Proteomes" id="UP000253034"/>
    </source>
</evidence>